<feature type="transmembrane region" description="Helical" evidence="5">
    <location>
        <begin position="127"/>
        <end position="144"/>
    </location>
</feature>
<feature type="domain" description="Major facilitator superfamily (MFS) profile" evidence="6">
    <location>
        <begin position="16"/>
        <end position="171"/>
    </location>
</feature>
<dbReference type="GO" id="GO:0022857">
    <property type="term" value="F:transmembrane transporter activity"/>
    <property type="evidence" value="ECO:0007669"/>
    <property type="project" value="InterPro"/>
</dbReference>
<evidence type="ECO:0000259" key="6">
    <source>
        <dbReference type="PROSITE" id="PS50850"/>
    </source>
</evidence>
<proteinExistence type="predicted"/>
<dbReference type="PANTHER" id="PTHR23121:SF9">
    <property type="entry name" value="SODIUM-DEPENDENT GLUCOSE TRANSPORTER 1"/>
    <property type="match status" value="1"/>
</dbReference>
<evidence type="ECO:0000256" key="3">
    <source>
        <dbReference type="ARBA" id="ARBA00022989"/>
    </source>
</evidence>
<keyword evidence="4 5" id="KW-0472">Membrane</keyword>
<evidence type="ECO:0000256" key="1">
    <source>
        <dbReference type="ARBA" id="ARBA00004141"/>
    </source>
</evidence>
<dbReference type="GO" id="GO:0016020">
    <property type="term" value="C:membrane"/>
    <property type="evidence" value="ECO:0007669"/>
    <property type="project" value="UniProtKB-SubCell"/>
</dbReference>
<feature type="transmembrane region" description="Helical" evidence="5">
    <location>
        <begin position="54"/>
        <end position="72"/>
    </location>
</feature>
<keyword evidence="3 5" id="KW-1133">Transmembrane helix</keyword>
<dbReference type="PANTHER" id="PTHR23121">
    <property type="entry name" value="SODIUM-DEPENDENT GLUCOSE TRANSPORTER 1"/>
    <property type="match status" value="1"/>
</dbReference>
<comment type="caution">
    <text evidence="7">The sequence shown here is derived from an EMBL/GenBank/DDBJ whole genome shotgun (WGS) entry which is preliminary data.</text>
</comment>
<gene>
    <name evidence="7" type="ORF">B4U79_17917</name>
</gene>
<reference evidence="7 8" key="1">
    <citation type="journal article" date="2018" name="Gigascience">
        <title>Genomes of trombidid mites reveal novel predicted allergens and laterally-transferred genes associated with secondary metabolism.</title>
        <authorList>
            <person name="Dong X."/>
            <person name="Chaisiri K."/>
            <person name="Xia D."/>
            <person name="Armstrong S.D."/>
            <person name="Fang Y."/>
            <person name="Donnelly M.J."/>
            <person name="Kadowaki T."/>
            <person name="McGarry J.W."/>
            <person name="Darby A.C."/>
            <person name="Makepeace B.L."/>
        </authorList>
    </citation>
    <scope>NUCLEOTIDE SEQUENCE [LARGE SCALE GENOMIC DNA]</scope>
    <source>
        <strain evidence="7">UoL-WK</strain>
    </source>
</reference>
<evidence type="ECO:0000256" key="2">
    <source>
        <dbReference type="ARBA" id="ARBA00022692"/>
    </source>
</evidence>
<dbReference type="PROSITE" id="PS50850">
    <property type="entry name" value="MFS"/>
    <property type="match status" value="1"/>
</dbReference>
<keyword evidence="2 5" id="KW-0812">Transmembrane</keyword>
<evidence type="ECO:0000313" key="8">
    <source>
        <dbReference type="Proteomes" id="UP000285301"/>
    </source>
</evidence>
<feature type="transmembrane region" description="Helical" evidence="5">
    <location>
        <begin position="150"/>
        <end position="168"/>
    </location>
</feature>
<dbReference type="Proteomes" id="UP000285301">
    <property type="component" value="Unassembled WGS sequence"/>
</dbReference>
<feature type="transmembrane region" description="Helical" evidence="5">
    <location>
        <begin position="12"/>
        <end position="34"/>
    </location>
</feature>
<dbReference type="OrthoDB" id="6514150at2759"/>
<dbReference type="InterPro" id="IPR020846">
    <property type="entry name" value="MFS_dom"/>
</dbReference>
<feature type="transmembrane region" description="Helical" evidence="5">
    <location>
        <begin position="79"/>
        <end position="96"/>
    </location>
</feature>
<evidence type="ECO:0000256" key="4">
    <source>
        <dbReference type="ARBA" id="ARBA00023136"/>
    </source>
</evidence>
<name>A0A443RIM8_9ACAR</name>
<organism evidence="7 8">
    <name type="scientific">Dinothrombium tinctorium</name>
    <dbReference type="NCBI Taxonomy" id="1965070"/>
    <lineage>
        <taxon>Eukaryota</taxon>
        <taxon>Metazoa</taxon>
        <taxon>Ecdysozoa</taxon>
        <taxon>Arthropoda</taxon>
        <taxon>Chelicerata</taxon>
        <taxon>Arachnida</taxon>
        <taxon>Acari</taxon>
        <taxon>Acariformes</taxon>
        <taxon>Trombidiformes</taxon>
        <taxon>Prostigmata</taxon>
        <taxon>Anystina</taxon>
        <taxon>Parasitengona</taxon>
        <taxon>Trombidioidea</taxon>
        <taxon>Trombidiidae</taxon>
        <taxon>Dinothrombium</taxon>
    </lineage>
</organism>
<dbReference type="AlphaFoldDB" id="A0A443RIM8"/>
<keyword evidence="8" id="KW-1185">Reference proteome</keyword>
<evidence type="ECO:0000313" key="7">
    <source>
        <dbReference type="EMBL" id="RWS15141.1"/>
    </source>
</evidence>
<accession>A0A443RIM8</accession>
<evidence type="ECO:0000256" key="5">
    <source>
        <dbReference type="SAM" id="Phobius"/>
    </source>
</evidence>
<sequence>MSAVKEIKSNKVNFYKTFFVSLIYLVVGLSMSILGPSLLDLQIAVNATINQISYLLPVRALGYVLGSLSGGFLPKKSNIQWFVILFTAATAVTVALLPWNRYIWTILMNAALSGYFLGILELCETLIIFELLLMLFSSIVLILFGARLEIALWIGTVVMGLGVSSAMYKVI</sequence>
<comment type="subcellular location">
    <subcellularLocation>
        <location evidence="1">Membrane</location>
        <topology evidence="1">Multi-pass membrane protein</topology>
    </subcellularLocation>
</comment>
<protein>
    <recommendedName>
        <fullName evidence="6">Major facilitator superfamily (MFS) profile domain-containing protein</fullName>
    </recommendedName>
</protein>
<feature type="transmembrane region" description="Helical" evidence="5">
    <location>
        <begin position="102"/>
        <end position="120"/>
    </location>
</feature>
<dbReference type="EMBL" id="NCKU01000536">
    <property type="protein sequence ID" value="RWS15141.1"/>
    <property type="molecule type" value="Genomic_DNA"/>
</dbReference>